<dbReference type="InterPro" id="IPR025669">
    <property type="entry name" value="AAA_dom"/>
</dbReference>
<dbReference type="Pfam" id="PF13614">
    <property type="entry name" value="AAA_31"/>
    <property type="match status" value="1"/>
</dbReference>
<dbReference type="InterPro" id="IPR011006">
    <property type="entry name" value="CheY-like_superfamily"/>
</dbReference>
<dbReference type="GO" id="GO:0005524">
    <property type="term" value="F:ATP binding"/>
    <property type="evidence" value="ECO:0007669"/>
    <property type="project" value="UniProtKB-KW"/>
</dbReference>
<name>A0A2S7MWB1_9BACI</name>
<dbReference type="PROSITE" id="PS50110">
    <property type="entry name" value="RESPONSE_REGULATORY"/>
    <property type="match status" value="1"/>
</dbReference>
<evidence type="ECO:0000259" key="4">
    <source>
        <dbReference type="PROSITE" id="PS50110"/>
    </source>
</evidence>
<dbReference type="InterPro" id="IPR050625">
    <property type="entry name" value="ParA/MinD_ATPase"/>
</dbReference>
<evidence type="ECO:0000256" key="3">
    <source>
        <dbReference type="PROSITE-ProRule" id="PRU00169"/>
    </source>
</evidence>
<dbReference type="SUPFAM" id="SSF52540">
    <property type="entry name" value="P-loop containing nucleoside triphosphate hydrolases"/>
    <property type="match status" value="1"/>
</dbReference>
<dbReference type="GO" id="GO:0009898">
    <property type="term" value="C:cytoplasmic side of plasma membrane"/>
    <property type="evidence" value="ECO:0007669"/>
    <property type="project" value="TreeGrafter"/>
</dbReference>
<dbReference type="InterPro" id="IPR027417">
    <property type="entry name" value="P-loop_NTPase"/>
</dbReference>
<dbReference type="EMBL" id="PKOZ01000014">
    <property type="protein sequence ID" value="PQD94111.1"/>
    <property type="molecule type" value="Genomic_DNA"/>
</dbReference>
<gene>
    <name evidence="5" type="ORF">CYL18_16175</name>
</gene>
<dbReference type="SUPFAM" id="SSF52172">
    <property type="entry name" value="CheY-like"/>
    <property type="match status" value="1"/>
</dbReference>
<dbReference type="Gene3D" id="3.40.50.2300">
    <property type="match status" value="1"/>
</dbReference>
<dbReference type="PANTHER" id="PTHR43384">
    <property type="entry name" value="SEPTUM SITE-DETERMINING PROTEIN MIND HOMOLOG, CHLOROPLASTIC-RELATED"/>
    <property type="match status" value="1"/>
</dbReference>
<dbReference type="GO" id="GO:0000160">
    <property type="term" value="P:phosphorelay signal transduction system"/>
    <property type="evidence" value="ECO:0007669"/>
    <property type="project" value="InterPro"/>
</dbReference>
<keyword evidence="2" id="KW-0067">ATP-binding</keyword>
<evidence type="ECO:0000256" key="2">
    <source>
        <dbReference type="ARBA" id="ARBA00022840"/>
    </source>
</evidence>
<dbReference type="RefSeq" id="WP_104850549.1">
    <property type="nucleotide sequence ID" value="NZ_PKOZ01000014.1"/>
</dbReference>
<keyword evidence="6" id="KW-1185">Reference proteome</keyword>
<dbReference type="Gene3D" id="3.40.50.300">
    <property type="entry name" value="P-loop containing nucleotide triphosphate hydrolases"/>
    <property type="match status" value="1"/>
</dbReference>
<dbReference type="GO" id="GO:0051782">
    <property type="term" value="P:negative regulation of cell division"/>
    <property type="evidence" value="ECO:0007669"/>
    <property type="project" value="TreeGrafter"/>
</dbReference>
<comment type="caution">
    <text evidence="5">The sequence shown here is derived from an EMBL/GenBank/DDBJ whole genome shotgun (WGS) entry which is preliminary data.</text>
</comment>
<organism evidence="5 6">
    <name type="scientific">Pradoshia eiseniae</name>
    <dbReference type="NCBI Taxonomy" id="2064768"/>
    <lineage>
        <taxon>Bacteria</taxon>
        <taxon>Bacillati</taxon>
        <taxon>Bacillota</taxon>
        <taxon>Bacilli</taxon>
        <taxon>Bacillales</taxon>
        <taxon>Bacillaceae</taxon>
        <taxon>Pradoshia</taxon>
    </lineage>
</organism>
<proteinExistence type="predicted"/>
<evidence type="ECO:0000313" key="6">
    <source>
        <dbReference type="Proteomes" id="UP000239663"/>
    </source>
</evidence>
<protein>
    <submittedName>
        <fullName evidence="5">Pilus assembly protein CpaE</fullName>
    </submittedName>
</protein>
<dbReference type="Proteomes" id="UP000239663">
    <property type="component" value="Unassembled WGS sequence"/>
</dbReference>
<dbReference type="GO" id="GO:0016887">
    <property type="term" value="F:ATP hydrolysis activity"/>
    <property type="evidence" value="ECO:0007669"/>
    <property type="project" value="TreeGrafter"/>
</dbReference>
<dbReference type="GO" id="GO:0005829">
    <property type="term" value="C:cytosol"/>
    <property type="evidence" value="ECO:0007669"/>
    <property type="project" value="TreeGrafter"/>
</dbReference>
<accession>A0A2S7MWB1</accession>
<dbReference type="OrthoDB" id="2512803at2"/>
<keyword evidence="1" id="KW-0547">Nucleotide-binding</keyword>
<evidence type="ECO:0000313" key="5">
    <source>
        <dbReference type="EMBL" id="PQD94111.1"/>
    </source>
</evidence>
<evidence type="ECO:0000256" key="1">
    <source>
        <dbReference type="ARBA" id="ARBA00022741"/>
    </source>
</evidence>
<dbReference type="InterPro" id="IPR001789">
    <property type="entry name" value="Sig_transdc_resp-reg_receiver"/>
</dbReference>
<comment type="caution">
    <text evidence="3">Lacks conserved residue(s) required for the propagation of feature annotation.</text>
</comment>
<feature type="domain" description="Response regulatory" evidence="4">
    <location>
        <begin position="7"/>
        <end position="119"/>
    </location>
</feature>
<dbReference type="PANTHER" id="PTHR43384:SF6">
    <property type="entry name" value="SEPTUM SITE-DETERMINING PROTEIN MIND HOMOLOG, CHLOROPLASTIC"/>
    <property type="match status" value="1"/>
</dbReference>
<sequence>MNQDVSLLIIGDEDNPLYTGIGEFLSSYPKWELVSASRMVEQLEKEEHTDIAIVLYRQEAAIIEVIQTIKKTSPTTAVVFLHHVQDFQLAREILRAGAIDYLVIPDEKELLSDRIEFLGNMVKVRNKQGGAGSSVFSKGRGEVIAFYSGKGGSGTTLISSTFAQTLKLDSTAEVILIDLNLQYGGVETYLGIEANRSLVDLKPVIHEISDSHIRNVTEKERFSKLEVLLSPRDAEIAEAIDEDYIKRLIRACKRSFDFVILDVPSHIDITSFAAIEEADKIFYCITPDTPSIRVFKGVEELLKRLGIHLDERLEIVVNQAGKEAELTGKDLGRFIQYPFAIEVKKDVKGVLHSVNKSEPIRKEAKEKRLSLVAKDIQKWVSSLLK</sequence>
<dbReference type="AlphaFoldDB" id="A0A2S7MWB1"/>
<reference evidence="5 6" key="1">
    <citation type="submission" date="2017-12" db="EMBL/GenBank/DDBJ databases">
        <title>Taxonomic description and draft genome of Pradoshia cofamensis Gen. nov., sp. nov., a thermotolerant bacillale isolated from anterior gut of earthworm Eisenia fetida.</title>
        <authorList>
            <person name="Saha T."/>
            <person name="Chakraborty R."/>
        </authorList>
    </citation>
    <scope>NUCLEOTIDE SEQUENCE [LARGE SCALE GENOMIC DNA]</scope>
    <source>
        <strain evidence="5 6">EAG3</strain>
    </source>
</reference>